<dbReference type="EMBL" id="CAOQHR010000002">
    <property type="protein sequence ID" value="CAI6311503.1"/>
    <property type="molecule type" value="Genomic_DNA"/>
</dbReference>
<dbReference type="OrthoDB" id="4159781at2759"/>
<gene>
    <name evidence="1" type="ORF">PDIGIT_LOCUS3233</name>
</gene>
<protein>
    <submittedName>
        <fullName evidence="1">Uncharacterized protein</fullName>
    </submittedName>
</protein>
<organism evidence="1 2">
    <name type="scientific">Periconia digitata</name>
    <dbReference type="NCBI Taxonomy" id="1303443"/>
    <lineage>
        <taxon>Eukaryota</taxon>
        <taxon>Fungi</taxon>
        <taxon>Dikarya</taxon>
        <taxon>Ascomycota</taxon>
        <taxon>Pezizomycotina</taxon>
        <taxon>Dothideomycetes</taxon>
        <taxon>Pleosporomycetidae</taxon>
        <taxon>Pleosporales</taxon>
        <taxon>Massarineae</taxon>
        <taxon>Periconiaceae</taxon>
        <taxon>Periconia</taxon>
    </lineage>
</organism>
<dbReference type="PANTHER" id="PTHR37540">
    <property type="entry name" value="TRANSCRIPTION FACTOR (ACR-2), PUTATIVE-RELATED-RELATED"/>
    <property type="match status" value="1"/>
</dbReference>
<dbReference type="Proteomes" id="UP001152607">
    <property type="component" value="Unassembled WGS sequence"/>
</dbReference>
<dbReference type="Pfam" id="PF11951">
    <property type="entry name" value="Fungal_trans_2"/>
    <property type="match status" value="1"/>
</dbReference>
<comment type="caution">
    <text evidence="1">The sequence shown here is derived from an EMBL/GenBank/DDBJ whole genome shotgun (WGS) entry which is preliminary data.</text>
</comment>
<dbReference type="AlphaFoldDB" id="A0A9W4U6I4"/>
<evidence type="ECO:0000313" key="2">
    <source>
        <dbReference type="Proteomes" id="UP001152607"/>
    </source>
</evidence>
<evidence type="ECO:0000313" key="1">
    <source>
        <dbReference type="EMBL" id="CAI6311503.1"/>
    </source>
</evidence>
<dbReference type="InterPro" id="IPR021858">
    <property type="entry name" value="Fun_TF"/>
</dbReference>
<keyword evidence="2" id="KW-1185">Reference proteome</keyword>
<accession>A0A9W4U6I4</accession>
<dbReference type="PANTHER" id="PTHR37540:SF5">
    <property type="entry name" value="TRANSCRIPTION FACTOR DOMAIN-CONTAINING PROTEIN"/>
    <property type="match status" value="1"/>
</dbReference>
<sequence>MAGQWQFIQLCTSDGRVGDAESRRKVRKNAMRQFKRNERLANREKHMHQQQLELVTTAPFRPSQEVTLEPRGIEDMLDPFSTTALPASKDAYRLLHHFVTVITPALLPFGDGRNLQTFNEVFIQSVQQDRGATASMLFHAGYHHDHLTGTKGWSRHTTEFYSESLHIVSERLNVVNKEKVGDELVCMVAFLAATGNINGPDQNALDKPHMTALQTLIGLRGGIRSLGWGGSLALIIQIADLVRATISGQRPSFPAPDITENPLTPILISPSFPTAPEPPNQDPSVPCRLNPLLSTGRNLVAYQLSLLSTTKEKNTQSIQNMTHFTELCIAFEHYVLCFCTPATNSHAYPSSGSIPYTSFISTLPPKSRTPEPHKGADISDQPHDESILFRKAATISLKICISLIFRNLTTRSNTIRRLQAQLKSLLLTMLLAVRSYAALSWEEKSILLWVLWVGGSTVISVNQADAELYVPQIQSLLGEMGLREWEEVKSVLAEVLWSERCEREGGCQDLCERVGVALP</sequence>
<reference evidence="1" key="1">
    <citation type="submission" date="2023-01" db="EMBL/GenBank/DDBJ databases">
        <authorList>
            <person name="Van Ghelder C."/>
            <person name="Rancurel C."/>
        </authorList>
    </citation>
    <scope>NUCLEOTIDE SEQUENCE</scope>
    <source>
        <strain evidence="1">CNCM I-4278</strain>
    </source>
</reference>
<proteinExistence type="predicted"/>
<name>A0A9W4U6I4_9PLEO</name>